<dbReference type="EMBL" id="CAGA01000046">
    <property type="protein sequence ID" value="CCE32795.1"/>
    <property type="molecule type" value="Genomic_DNA"/>
</dbReference>
<gene>
    <name evidence="2" type="ORF">CPUR_06660</name>
</gene>
<dbReference type="Pfam" id="PF11905">
    <property type="entry name" value="DUF3425"/>
    <property type="match status" value="1"/>
</dbReference>
<dbReference type="Gene3D" id="1.20.5.170">
    <property type="match status" value="1"/>
</dbReference>
<accession>M1WA20</accession>
<dbReference type="InterPro" id="IPR021833">
    <property type="entry name" value="DUF3425"/>
</dbReference>
<dbReference type="PhylomeDB" id="M1WA20"/>
<name>M1WA20_CLAP2</name>
<dbReference type="HOGENOM" id="CLU_020925_1_0_1"/>
<feature type="compositionally biased region" description="Polar residues" evidence="1">
    <location>
        <begin position="308"/>
        <end position="325"/>
    </location>
</feature>
<comment type="caution">
    <text evidence="2">The sequence shown here is derived from an EMBL/GenBank/DDBJ whole genome shotgun (WGS) entry which is preliminary data.</text>
</comment>
<feature type="compositionally biased region" description="Basic and acidic residues" evidence="1">
    <location>
        <begin position="86"/>
        <end position="95"/>
    </location>
</feature>
<dbReference type="AlphaFoldDB" id="M1WA20"/>
<proteinExistence type="predicted"/>
<feature type="compositionally biased region" description="Low complexity" evidence="1">
    <location>
        <begin position="327"/>
        <end position="360"/>
    </location>
</feature>
<sequence length="590" mass="65349">MASADSEVADSPDVASFGPSTPAGGSSIAGHGGGVGAGAGIKRGLGDDDVDLCQASATANAAAEPKKKKKTGTSSRGVANLTPEQLAKKRANDREAQRAIRERTKNQIDALERRVEQLTSLKPYEELQVAIRTREAVERENADIKRRLASIMTMLQSIIGSTAADEVPQNHPCIPQPANVVQSSESISTPPSVAHSSHLPLTASPGWGGSQTTSPDGPSDPAMPQQLQNQRRQLRQGLRMGGEKLGLDFLLRPGQLVNKVGAASHGAQDTPQYRHVPMKHDDGVAINSSREPWTYPLATRLSECSGYDASQQASSPHCQQESSPLYPQRQQEQPEQPEQQDQQKQQQQQQQPQDSNQEHQSAQNSLPFYALPIKNSESSCPLDTILLNFLSERRQRIAEGLPMHEVIGPRYPSVSSLLNPANSIYSHPLSKIFTDVLARFPDISRLPERIAVLYVMFLVMRWQISPTRENYERLPSWMRPQPSQIECPHPAWVDYVPFPVMRERLAQIWISKPGEYDLEQFFIPYTTTLRVSWPYEETDALLILPDSDDVIINPVFERHMRNGDNWKLGASFARAFPELVDTFGLDPGQA</sequence>
<dbReference type="CDD" id="cd14688">
    <property type="entry name" value="bZIP_YAP"/>
    <property type="match status" value="1"/>
</dbReference>
<feature type="region of interest" description="Disordered" evidence="1">
    <location>
        <begin position="306"/>
        <end position="362"/>
    </location>
</feature>
<dbReference type="PANTHER" id="PTHR37012:SF2">
    <property type="entry name" value="BZIP DOMAIN-CONTAINING PROTEIN-RELATED"/>
    <property type="match status" value="1"/>
</dbReference>
<feature type="region of interest" description="Disordered" evidence="1">
    <location>
        <begin position="166"/>
        <end position="233"/>
    </location>
</feature>
<feature type="region of interest" description="Disordered" evidence="1">
    <location>
        <begin position="1"/>
        <end position="41"/>
    </location>
</feature>
<dbReference type="Proteomes" id="UP000016801">
    <property type="component" value="Unassembled WGS sequence"/>
</dbReference>
<evidence type="ECO:0000313" key="2">
    <source>
        <dbReference type="EMBL" id="CCE32795.1"/>
    </source>
</evidence>
<reference evidence="2 3" key="1">
    <citation type="journal article" date="2013" name="PLoS Genet.">
        <title>Plant-symbiotic fungi as chemical engineers: Multi-genome analysis of the Clavicipitaceae reveals dynamics of alkaloid loci.</title>
        <authorList>
            <person name="Schardl C.L."/>
            <person name="Young C.A."/>
            <person name="Hesse U."/>
            <person name="Amyotte S.G."/>
            <person name="Andreeva K."/>
            <person name="Calie P.J."/>
            <person name="Fleetwood D.J."/>
            <person name="Haws D.C."/>
            <person name="Moore N."/>
            <person name="Oeser B."/>
            <person name="Panaccione D.G."/>
            <person name="Schweri K.K."/>
            <person name="Voisey C.R."/>
            <person name="Farman M.L."/>
            <person name="Jaromczyk J.W."/>
            <person name="Roe B.A."/>
            <person name="O'Sullivan D.M."/>
            <person name="Scott B."/>
            <person name="Tudzynski P."/>
            <person name="An Z."/>
            <person name="Arnaoudova E.G."/>
            <person name="Bullock C.T."/>
            <person name="Charlton N.D."/>
            <person name="Chen L."/>
            <person name="Cox M."/>
            <person name="Dinkins R.D."/>
            <person name="Florea S."/>
            <person name="Glenn A.E."/>
            <person name="Gordon A."/>
            <person name="Gueldener U."/>
            <person name="Harris D.R."/>
            <person name="Hollin W."/>
            <person name="Jaromczyk J."/>
            <person name="Johnson R.D."/>
            <person name="Khan A.K."/>
            <person name="Leistner E."/>
            <person name="Leuchtmann A."/>
            <person name="Li C."/>
            <person name="Liu J."/>
            <person name="Liu J."/>
            <person name="Liu M."/>
            <person name="Mace W."/>
            <person name="Machado C."/>
            <person name="Nagabhyru P."/>
            <person name="Pan J."/>
            <person name="Schmid J."/>
            <person name="Sugawara K."/>
            <person name="Steiner U."/>
            <person name="Takach J.E."/>
            <person name="Tanaka E."/>
            <person name="Webb J.S."/>
            <person name="Wilson E.V."/>
            <person name="Wiseman J.L."/>
            <person name="Yoshida R."/>
            <person name="Zeng Z."/>
        </authorList>
    </citation>
    <scope>NUCLEOTIDE SEQUENCE [LARGE SCALE GENOMIC DNA]</scope>
    <source>
        <strain evidence="2 3">20.1</strain>
    </source>
</reference>
<feature type="compositionally biased region" description="Polar residues" evidence="1">
    <location>
        <begin position="179"/>
        <end position="195"/>
    </location>
</feature>
<organism evidence="2 3">
    <name type="scientific">Claviceps purpurea (strain 20.1)</name>
    <name type="common">Ergot fungus</name>
    <name type="synonym">Sphacelia segetum</name>
    <dbReference type="NCBI Taxonomy" id="1111077"/>
    <lineage>
        <taxon>Eukaryota</taxon>
        <taxon>Fungi</taxon>
        <taxon>Dikarya</taxon>
        <taxon>Ascomycota</taxon>
        <taxon>Pezizomycotina</taxon>
        <taxon>Sordariomycetes</taxon>
        <taxon>Hypocreomycetidae</taxon>
        <taxon>Hypocreales</taxon>
        <taxon>Clavicipitaceae</taxon>
        <taxon>Claviceps</taxon>
    </lineage>
</organism>
<keyword evidence="3" id="KW-1185">Reference proteome</keyword>
<evidence type="ECO:0000313" key="3">
    <source>
        <dbReference type="Proteomes" id="UP000016801"/>
    </source>
</evidence>
<dbReference type="PANTHER" id="PTHR37012">
    <property type="entry name" value="B-ZIP TRANSCRIPTION FACTOR (EUROFUNG)-RELATED"/>
    <property type="match status" value="1"/>
</dbReference>
<dbReference type="eggNOG" id="ENOG502RZFH">
    <property type="taxonomic scope" value="Eukaryota"/>
</dbReference>
<dbReference type="OrthoDB" id="4161589at2759"/>
<dbReference type="VEuPathDB" id="FungiDB:CPUR_06660"/>
<evidence type="ECO:0000256" key="1">
    <source>
        <dbReference type="SAM" id="MobiDB-lite"/>
    </source>
</evidence>
<protein>
    <recommendedName>
        <fullName evidence="4">BZIP transcription factor</fullName>
    </recommendedName>
</protein>
<feature type="compositionally biased region" description="Gly residues" evidence="1">
    <location>
        <begin position="30"/>
        <end position="41"/>
    </location>
</feature>
<feature type="region of interest" description="Disordered" evidence="1">
    <location>
        <begin position="58"/>
        <end position="95"/>
    </location>
</feature>
<evidence type="ECO:0008006" key="4">
    <source>
        <dbReference type="Google" id="ProtNLM"/>
    </source>
</evidence>